<dbReference type="Pfam" id="PF09361">
    <property type="entry name" value="Phasin_2"/>
    <property type="match status" value="1"/>
</dbReference>
<name>A0A975K829_9SPHN</name>
<evidence type="ECO:0000259" key="2">
    <source>
        <dbReference type="Pfam" id="PF09361"/>
    </source>
</evidence>
<proteinExistence type="predicted"/>
<feature type="region of interest" description="Disordered" evidence="1">
    <location>
        <begin position="1"/>
        <end position="21"/>
    </location>
</feature>
<dbReference type="AlphaFoldDB" id="A0A975K829"/>
<dbReference type="Proteomes" id="UP000681425">
    <property type="component" value="Chromosome"/>
</dbReference>
<protein>
    <submittedName>
        <fullName evidence="3">Phasin family protein</fullName>
    </submittedName>
</protein>
<sequence>MAKQPKSSKPGPVAKRAAKAPIVKPRVSVARKQAVAASAPAPEPAVLTATQALNAAAAATGEAVTPTPKPKRTYTRKVVPVPAVAKAAPEPKIAAPTDIPAVAAPLQEEKTPEPVVEAALVQAEGNAMMTDVIETTKKITDEAKAKLESAFAEFNQKAKAGVEKSTKALGELSDITKGNVEAFVESGKIAAKGVEAMGQDAAEYGRKSFEKATATMKSFASVKSPTEFFQLQSELLSTTFDAFAKETAKNSEAMLKLAGDVAQPISTRVSLVTEKVKSLAA</sequence>
<dbReference type="InterPro" id="IPR018968">
    <property type="entry name" value="Phasin"/>
</dbReference>
<keyword evidence="4" id="KW-1185">Reference proteome</keyword>
<accession>A0A975K829</accession>
<evidence type="ECO:0000313" key="4">
    <source>
        <dbReference type="Proteomes" id="UP000681425"/>
    </source>
</evidence>
<evidence type="ECO:0000256" key="1">
    <source>
        <dbReference type="SAM" id="MobiDB-lite"/>
    </source>
</evidence>
<dbReference type="EMBL" id="CP073910">
    <property type="protein sequence ID" value="QUT06485.1"/>
    <property type="molecule type" value="Genomic_DNA"/>
</dbReference>
<evidence type="ECO:0000313" key="3">
    <source>
        <dbReference type="EMBL" id="QUT06485.1"/>
    </source>
</evidence>
<gene>
    <name evidence="3" type="ORF">KFK14_03185</name>
</gene>
<dbReference type="KEGG" id="spph:KFK14_03185"/>
<feature type="domain" description="Phasin" evidence="2">
    <location>
        <begin position="172"/>
        <end position="269"/>
    </location>
</feature>
<reference evidence="3" key="1">
    <citation type="submission" date="2021-04" db="EMBL/GenBank/DDBJ databases">
        <title>Isolation of p-tert-butylphenol degrading bacteria Sphingobium phenoxybenzoativorans Tas13 from active sludge.</title>
        <authorList>
            <person name="Li Y."/>
        </authorList>
    </citation>
    <scope>NUCLEOTIDE SEQUENCE</scope>
    <source>
        <strain evidence="3">Tas13</strain>
    </source>
</reference>
<organism evidence="3 4">
    <name type="scientific">Sphingobium phenoxybenzoativorans</name>
    <dbReference type="NCBI Taxonomy" id="1592790"/>
    <lineage>
        <taxon>Bacteria</taxon>
        <taxon>Pseudomonadati</taxon>
        <taxon>Pseudomonadota</taxon>
        <taxon>Alphaproteobacteria</taxon>
        <taxon>Sphingomonadales</taxon>
        <taxon>Sphingomonadaceae</taxon>
        <taxon>Sphingobium</taxon>
    </lineage>
</organism>
<dbReference type="RefSeq" id="WP_212609848.1">
    <property type="nucleotide sequence ID" value="NZ_CP073910.1"/>
</dbReference>